<proteinExistence type="predicted"/>
<name>A0AC60PH46_IXOPE</name>
<sequence length="171" mass="19346">MDRPRRKRAVIRSAVTRATNELHAETWSVLLHAAVKKRLLEDFVLGYCQQRATDIADSIGSWMPSTLPYREFQQTTLMCFEHMAADPSAQTAGIVFLVDYQDFTPEKVFYYSIGLIRRAIEFLQIDCFLRRSGGPDQLGCYYPPQSGLGKVTGSFPTTGSRRGLREQGSSR</sequence>
<protein>
    <submittedName>
        <fullName evidence="1">Uncharacterized protein</fullName>
    </submittedName>
</protein>
<reference evidence="1 2" key="1">
    <citation type="journal article" date="2020" name="Cell">
        <title>Large-Scale Comparative Analyses of Tick Genomes Elucidate Their Genetic Diversity and Vector Capacities.</title>
        <authorList>
            <consortium name="Tick Genome and Microbiome Consortium (TIGMIC)"/>
            <person name="Jia N."/>
            <person name="Wang J."/>
            <person name="Shi W."/>
            <person name="Du L."/>
            <person name="Sun Y."/>
            <person name="Zhan W."/>
            <person name="Jiang J.F."/>
            <person name="Wang Q."/>
            <person name="Zhang B."/>
            <person name="Ji P."/>
            <person name="Bell-Sakyi L."/>
            <person name="Cui X.M."/>
            <person name="Yuan T.T."/>
            <person name="Jiang B.G."/>
            <person name="Yang W.F."/>
            <person name="Lam T.T."/>
            <person name="Chang Q.C."/>
            <person name="Ding S.J."/>
            <person name="Wang X.J."/>
            <person name="Zhu J.G."/>
            <person name="Ruan X.D."/>
            <person name="Zhao L."/>
            <person name="Wei J.T."/>
            <person name="Ye R.Z."/>
            <person name="Que T.C."/>
            <person name="Du C.H."/>
            <person name="Zhou Y.H."/>
            <person name="Cheng J.X."/>
            <person name="Dai P.F."/>
            <person name="Guo W.B."/>
            <person name="Han X.H."/>
            <person name="Huang E.J."/>
            <person name="Li L.F."/>
            <person name="Wei W."/>
            <person name="Gao Y.C."/>
            <person name="Liu J.Z."/>
            <person name="Shao H.Z."/>
            <person name="Wang X."/>
            <person name="Wang C.C."/>
            <person name="Yang T.C."/>
            <person name="Huo Q.B."/>
            <person name="Li W."/>
            <person name="Chen H.Y."/>
            <person name="Chen S.E."/>
            <person name="Zhou L.G."/>
            <person name="Ni X.B."/>
            <person name="Tian J.H."/>
            <person name="Sheng Y."/>
            <person name="Liu T."/>
            <person name="Pan Y.S."/>
            <person name="Xia L.Y."/>
            <person name="Li J."/>
            <person name="Zhao F."/>
            <person name="Cao W.C."/>
        </authorList>
    </citation>
    <scope>NUCLEOTIDE SEQUENCE [LARGE SCALE GENOMIC DNA]</scope>
    <source>
        <strain evidence="1">Iper-2018</strain>
    </source>
</reference>
<evidence type="ECO:0000313" key="1">
    <source>
        <dbReference type="EMBL" id="KAG0419097.1"/>
    </source>
</evidence>
<organism evidence="1 2">
    <name type="scientific">Ixodes persulcatus</name>
    <name type="common">Taiga tick</name>
    <dbReference type="NCBI Taxonomy" id="34615"/>
    <lineage>
        <taxon>Eukaryota</taxon>
        <taxon>Metazoa</taxon>
        <taxon>Ecdysozoa</taxon>
        <taxon>Arthropoda</taxon>
        <taxon>Chelicerata</taxon>
        <taxon>Arachnida</taxon>
        <taxon>Acari</taxon>
        <taxon>Parasitiformes</taxon>
        <taxon>Ixodida</taxon>
        <taxon>Ixodoidea</taxon>
        <taxon>Ixodidae</taxon>
        <taxon>Ixodinae</taxon>
        <taxon>Ixodes</taxon>
    </lineage>
</organism>
<comment type="caution">
    <text evidence="1">The sequence shown here is derived from an EMBL/GenBank/DDBJ whole genome shotgun (WGS) entry which is preliminary data.</text>
</comment>
<dbReference type="EMBL" id="JABSTQ010010663">
    <property type="protein sequence ID" value="KAG0419097.1"/>
    <property type="molecule type" value="Genomic_DNA"/>
</dbReference>
<gene>
    <name evidence="1" type="ORF">HPB47_004389</name>
</gene>
<accession>A0AC60PH46</accession>
<keyword evidence="2" id="KW-1185">Reference proteome</keyword>
<dbReference type="Proteomes" id="UP000805193">
    <property type="component" value="Unassembled WGS sequence"/>
</dbReference>
<evidence type="ECO:0000313" key="2">
    <source>
        <dbReference type="Proteomes" id="UP000805193"/>
    </source>
</evidence>